<accession>K5W4G9</accession>
<name>K5W4G9_PHACS</name>
<dbReference type="HOGENOM" id="CLU_3093069_0_0_1"/>
<feature type="non-terminal residue" evidence="1">
    <location>
        <position position="52"/>
    </location>
</feature>
<evidence type="ECO:0000313" key="1">
    <source>
        <dbReference type="EMBL" id="EKM54060.1"/>
    </source>
</evidence>
<dbReference type="EMBL" id="JH930473">
    <property type="protein sequence ID" value="EKM54060.1"/>
    <property type="molecule type" value="Genomic_DNA"/>
</dbReference>
<proteinExistence type="predicted"/>
<protein>
    <recommendedName>
        <fullName evidence="3">F-box domain-containing protein</fullName>
    </recommendedName>
</protein>
<gene>
    <name evidence="1" type="ORF">PHACADRAFT_60584</name>
</gene>
<feature type="non-terminal residue" evidence="1">
    <location>
        <position position="1"/>
    </location>
</feature>
<dbReference type="GeneID" id="18920152"/>
<reference evidence="1 2" key="1">
    <citation type="journal article" date="2012" name="BMC Genomics">
        <title>Comparative genomics of the white-rot fungi, Phanerochaete carnosa and P. chrysosporium, to elucidate the genetic basis of the distinct wood types they colonize.</title>
        <authorList>
            <person name="Suzuki H."/>
            <person name="MacDonald J."/>
            <person name="Syed K."/>
            <person name="Salamov A."/>
            <person name="Hori C."/>
            <person name="Aerts A."/>
            <person name="Henrissat B."/>
            <person name="Wiebenga A."/>
            <person name="vanKuyk P.A."/>
            <person name="Barry K."/>
            <person name="Lindquist E."/>
            <person name="LaButti K."/>
            <person name="Lapidus A."/>
            <person name="Lucas S."/>
            <person name="Coutinho P."/>
            <person name="Gong Y."/>
            <person name="Samejima M."/>
            <person name="Mahadevan R."/>
            <person name="Abou-Zaid M."/>
            <person name="de Vries R.P."/>
            <person name="Igarashi K."/>
            <person name="Yadav J.S."/>
            <person name="Grigoriev I.V."/>
            <person name="Master E.R."/>
        </authorList>
    </citation>
    <scope>NUCLEOTIDE SEQUENCE [LARGE SCALE GENOMIC DNA]</scope>
    <source>
        <strain evidence="1 2">HHB-10118-sp</strain>
    </source>
</reference>
<organism evidence="1 2">
    <name type="scientific">Phanerochaete carnosa (strain HHB-10118-sp)</name>
    <name type="common">White-rot fungus</name>
    <name type="synonym">Peniophora carnosa</name>
    <dbReference type="NCBI Taxonomy" id="650164"/>
    <lineage>
        <taxon>Eukaryota</taxon>
        <taxon>Fungi</taxon>
        <taxon>Dikarya</taxon>
        <taxon>Basidiomycota</taxon>
        <taxon>Agaricomycotina</taxon>
        <taxon>Agaricomycetes</taxon>
        <taxon>Polyporales</taxon>
        <taxon>Phanerochaetaceae</taxon>
        <taxon>Phanerochaete</taxon>
    </lineage>
</organism>
<dbReference type="RefSeq" id="XP_007396762.1">
    <property type="nucleotide sequence ID" value="XM_007396700.1"/>
</dbReference>
<dbReference type="AlphaFoldDB" id="K5W4G9"/>
<evidence type="ECO:0008006" key="3">
    <source>
        <dbReference type="Google" id="ProtNLM"/>
    </source>
</evidence>
<keyword evidence="2" id="KW-1185">Reference proteome</keyword>
<dbReference type="OrthoDB" id="2977329at2759"/>
<evidence type="ECO:0000313" key="2">
    <source>
        <dbReference type="Proteomes" id="UP000008370"/>
    </source>
</evidence>
<dbReference type="Proteomes" id="UP000008370">
    <property type="component" value="Unassembled WGS sequence"/>
</dbReference>
<dbReference type="InParanoid" id="K5W4G9"/>
<sequence>FPPELFDSVIDHLHDDKAALHKCSLVCKDWVPSSTFHLFSTFSWPPCHHMWH</sequence>
<dbReference type="KEGG" id="pco:PHACADRAFT_60584"/>